<sequence>MKKQILITGTGGQGIKTIGDILAKAAAKQGLYPADYSIYTPQARGGDIVASIVISDRPLIYPLVEIADVTLILSDPLPAELLFPVINGREYSKLGPRTIVAYETRPSNLPCVSREREIKGLVTEPFSNLVVLGAIQKLVPQIKSDCLWEIIKENFKKTSPEETKRQYEQGQNLI</sequence>
<dbReference type="InterPro" id="IPR002869">
    <property type="entry name" value="Pyrv_flavodox_OxRed_cen"/>
</dbReference>
<dbReference type="InterPro" id="IPR019752">
    <property type="entry name" value="Pyrv/ketoisovalerate_OxRed_cat"/>
</dbReference>
<dbReference type="PANTHER" id="PTHR42730:SF1">
    <property type="entry name" value="2-OXOGLUTARATE SYNTHASE SUBUNIT KORC"/>
    <property type="match status" value="1"/>
</dbReference>
<organism evidence="3 4">
    <name type="scientific">Candidatus Falkowbacteria bacterium RIFOXYA2_FULL_47_19</name>
    <dbReference type="NCBI Taxonomy" id="1797994"/>
    <lineage>
        <taxon>Bacteria</taxon>
        <taxon>Candidatus Falkowiibacteriota</taxon>
    </lineage>
</organism>
<dbReference type="PANTHER" id="PTHR42730">
    <property type="entry name" value="2-OXOGLUTARATE SYNTHASE SUBUNIT KORC"/>
    <property type="match status" value="1"/>
</dbReference>
<evidence type="ECO:0000313" key="4">
    <source>
        <dbReference type="Proteomes" id="UP000178367"/>
    </source>
</evidence>
<proteinExistence type="predicted"/>
<dbReference type="GO" id="GO:0016903">
    <property type="term" value="F:oxidoreductase activity, acting on the aldehyde or oxo group of donors"/>
    <property type="evidence" value="ECO:0007669"/>
    <property type="project" value="InterPro"/>
</dbReference>
<name>A0A1F5SI49_9BACT</name>
<dbReference type="Gene3D" id="3.40.920.10">
    <property type="entry name" value="Pyruvate-ferredoxin oxidoreductase, PFOR, domain III"/>
    <property type="match status" value="1"/>
</dbReference>
<dbReference type="Pfam" id="PF01558">
    <property type="entry name" value="POR"/>
    <property type="match status" value="1"/>
</dbReference>
<accession>A0A1F5SI49</accession>
<reference evidence="3 4" key="1">
    <citation type="journal article" date="2016" name="Nat. Commun.">
        <title>Thousands of microbial genomes shed light on interconnected biogeochemical processes in an aquifer system.</title>
        <authorList>
            <person name="Anantharaman K."/>
            <person name="Brown C.T."/>
            <person name="Hug L.A."/>
            <person name="Sharon I."/>
            <person name="Castelle C.J."/>
            <person name="Probst A.J."/>
            <person name="Thomas B.C."/>
            <person name="Singh A."/>
            <person name="Wilkins M.J."/>
            <person name="Karaoz U."/>
            <person name="Brodie E.L."/>
            <person name="Williams K.H."/>
            <person name="Hubbard S.S."/>
            <person name="Banfield J.F."/>
        </authorList>
    </citation>
    <scope>NUCLEOTIDE SEQUENCE [LARGE SCALE GENOMIC DNA]</scope>
</reference>
<feature type="domain" description="Pyruvate/ketoisovalerate oxidoreductase catalytic" evidence="2">
    <location>
        <begin position="11"/>
        <end position="158"/>
    </location>
</feature>
<evidence type="ECO:0000259" key="2">
    <source>
        <dbReference type="Pfam" id="PF01558"/>
    </source>
</evidence>
<dbReference type="EMBL" id="MFGB01000016">
    <property type="protein sequence ID" value="OGF26350.1"/>
    <property type="molecule type" value="Genomic_DNA"/>
</dbReference>
<keyword evidence="1" id="KW-0560">Oxidoreductase</keyword>
<comment type="caution">
    <text evidence="3">The sequence shown here is derived from an EMBL/GenBank/DDBJ whole genome shotgun (WGS) entry which is preliminary data.</text>
</comment>
<evidence type="ECO:0000256" key="1">
    <source>
        <dbReference type="ARBA" id="ARBA00023002"/>
    </source>
</evidence>
<dbReference type="SUPFAM" id="SSF53323">
    <property type="entry name" value="Pyruvate-ferredoxin oxidoreductase, PFOR, domain III"/>
    <property type="match status" value="1"/>
</dbReference>
<evidence type="ECO:0000313" key="3">
    <source>
        <dbReference type="EMBL" id="OGF26350.1"/>
    </source>
</evidence>
<dbReference type="AlphaFoldDB" id="A0A1F5SI49"/>
<dbReference type="Proteomes" id="UP000178367">
    <property type="component" value="Unassembled WGS sequence"/>
</dbReference>
<protein>
    <recommendedName>
        <fullName evidence="2">Pyruvate/ketoisovalerate oxidoreductase catalytic domain-containing protein</fullName>
    </recommendedName>
</protein>
<gene>
    <name evidence="3" type="ORF">A2227_03655</name>
</gene>
<dbReference type="InterPro" id="IPR052554">
    <property type="entry name" value="2-oxoglutarate_synth_KorC"/>
</dbReference>
<dbReference type="STRING" id="1797994.A2227_03655"/>